<dbReference type="Proteomes" id="UP000280696">
    <property type="component" value="Unassembled WGS sequence"/>
</dbReference>
<reference evidence="3 4" key="1">
    <citation type="submission" date="2018-09" db="EMBL/GenBank/DDBJ databases">
        <title>Murine metabolic-syndrome-specific gut microbial biobank.</title>
        <authorList>
            <person name="Liu C."/>
        </authorList>
    </citation>
    <scope>NUCLEOTIDE SEQUENCE [LARGE SCALE GENOMIC DNA]</scope>
    <source>
        <strain evidence="3 4">0.1xD8-82</strain>
    </source>
</reference>
<organism evidence="3 4">
    <name type="scientific">Parablautia intestinalis</name>
    <dbReference type="NCBI Taxonomy" id="2320100"/>
    <lineage>
        <taxon>Bacteria</taxon>
        <taxon>Bacillati</taxon>
        <taxon>Bacillota</taxon>
        <taxon>Clostridia</taxon>
        <taxon>Lachnospirales</taxon>
        <taxon>Lachnospiraceae</taxon>
        <taxon>Parablautia</taxon>
    </lineage>
</organism>
<name>A0A3A9AGC9_9FIRM</name>
<gene>
    <name evidence="3" type="ORF">D7V94_14585</name>
</gene>
<dbReference type="SUPFAM" id="SSF47413">
    <property type="entry name" value="lambda repressor-like DNA-binding domains"/>
    <property type="match status" value="1"/>
</dbReference>
<proteinExistence type="predicted"/>
<dbReference type="OrthoDB" id="371153at2"/>
<dbReference type="Pfam" id="PF01381">
    <property type="entry name" value="HTH_3"/>
    <property type="match status" value="1"/>
</dbReference>
<feature type="domain" description="HTH cro/C1-type" evidence="2">
    <location>
        <begin position="12"/>
        <end position="66"/>
    </location>
</feature>
<dbReference type="SMART" id="SM00530">
    <property type="entry name" value="HTH_XRE"/>
    <property type="match status" value="1"/>
</dbReference>
<dbReference type="InterPro" id="IPR001387">
    <property type="entry name" value="Cro/C1-type_HTH"/>
</dbReference>
<protein>
    <submittedName>
        <fullName evidence="3">XRE family transcriptional regulator</fullName>
    </submittedName>
</protein>
<dbReference type="GO" id="GO:0003677">
    <property type="term" value="F:DNA binding"/>
    <property type="evidence" value="ECO:0007669"/>
    <property type="project" value="UniProtKB-KW"/>
</dbReference>
<dbReference type="RefSeq" id="WP_120471038.1">
    <property type="nucleotide sequence ID" value="NZ_CATAJS010000002.1"/>
</dbReference>
<sequence length="120" mass="13669">MKIDYKDLGTRIKKKREGKKMSQAELASRTDLSTQHISNVENARSKIGLEKLVRIADALDCSVDELLCGSMKTGSRSVYSDEIAGILEDFSNTEMKVLPELLKYYNYVFKLLKDDLEENE</sequence>
<dbReference type="CDD" id="cd00093">
    <property type="entry name" value="HTH_XRE"/>
    <property type="match status" value="1"/>
</dbReference>
<evidence type="ECO:0000256" key="1">
    <source>
        <dbReference type="ARBA" id="ARBA00023125"/>
    </source>
</evidence>
<dbReference type="PROSITE" id="PS50943">
    <property type="entry name" value="HTH_CROC1"/>
    <property type="match status" value="1"/>
</dbReference>
<evidence type="ECO:0000313" key="4">
    <source>
        <dbReference type="Proteomes" id="UP000280696"/>
    </source>
</evidence>
<dbReference type="PANTHER" id="PTHR46797">
    <property type="entry name" value="HTH-TYPE TRANSCRIPTIONAL REGULATOR"/>
    <property type="match status" value="1"/>
</dbReference>
<keyword evidence="1" id="KW-0238">DNA-binding</keyword>
<dbReference type="InterPro" id="IPR050807">
    <property type="entry name" value="TransReg_Diox_bact_type"/>
</dbReference>
<dbReference type="PANTHER" id="PTHR46797:SF1">
    <property type="entry name" value="METHYLPHOSPHONATE SYNTHASE"/>
    <property type="match status" value="1"/>
</dbReference>
<dbReference type="EMBL" id="RAYQ01000015">
    <property type="protein sequence ID" value="RKI90338.1"/>
    <property type="molecule type" value="Genomic_DNA"/>
</dbReference>
<dbReference type="GO" id="GO:0005829">
    <property type="term" value="C:cytosol"/>
    <property type="evidence" value="ECO:0007669"/>
    <property type="project" value="TreeGrafter"/>
</dbReference>
<keyword evidence="4" id="KW-1185">Reference proteome</keyword>
<dbReference type="InterPro" id="IPR010982">
    <property type="entry name" value="Lambda_DNA-bd_dom_sf"/>
</dbReference>
<dbReference type="Gene3D" id="1.10.260.40">
    <property type="entry name" value="lambda repressor-like DNA-binding domains"/>
    <property type="match status" value="1"/>
</dbReference>
<accession>A0A3A9AGC9</accession>
<evidence type="ECO:0000259" key="2">
    <source>
        <dbReference type="PROSITE" id="PS50943"/>
    </source>
</evidence>
<dbReference type="GO" id="GO:0003700">
    <property type="term" value="F:DNA-binding transcription factor activity"/>
    <property type="evidence" value="ECO:0007669"/>
    <property type="project" value="TreeGrafter"/>
</dbReference>
<dbReference type="AlphaFoldDB" id="A0A3A9AGC9"/>
<comment type="caution">
    <text evidence="3">The sequence shown here is derived from an EMBL/GenBank/DDBJ whole genome shotgun (WGS) entry which is preliminary data.</text>
</comment>
<evidence type="ECO:0000313" key="3">
    <source>
        <dbReference type="EMBL" id="RKI90338.1"/>
    </source>
</evidence>